<dbReference type="InterPro" id="IPR043502">
    <property type="entry name" value="DNA/RNA_pol_sf"/>
</dbReference>
<dbReference type="Proteomes" id="UP000092462">
    <property type="component" value="Unassembled WGS sequence"/>
</dbReference>
<dbReference type="EnsemblMetazoa" id="PPAI005637-RA">
    <property type="protein sequence ID" value="PPAI005637-PA"/>
    <property type="gene ID" value="PPAI005637"/>
</dbReference>
<dbReference type="VEuPathDB" id="VectorBase:PPAI005637"/>
<proteinExistence type="predicted"/>
<dbReference type="EMBL" id="AJVK01031177">
    <property type="status" value="NOT_ANNOTATED_CDS"/>
    <property type="molecule type" value="Genomic_DNA"/>
</dbReference>
<dbReference type="AlphaFoldDB" id="A0A1B0FY31"/>
<protein>
    <submittedName>
        <fullName evidence="2">Uncharacterized protein</fullName>
    </submittedName>
</protein>
<dbReference type="InterPro" id="IPR035901">
    <property type="entry name" value="GIY-YIG_endonuc_sf"/>
</dbReference>
<feature type="compositionally biased region" description="Basic and acidic residues" evidence="1">
    <location>
        <begin position="804"/>
        <end position="820"/>
    </location>
</feature>
<feature type="compositionally biased region" description="Polar residues" evidence="1">
    <location>
        <begin position="826"/>
        <end position="835"/>
    </location>
</feature>
<dbReference type="CDD" id="cd10442">
    <property type="entry name" value="GIY-YIG_PLEs"/>
    <property type="match status" value="1"/>
</dbReference>
<name>A0A1B0FY31_PHLPP</name>
<dbReference type="PANTHER" id="PTHR21301">
    <property type="entry name" value="REVERSE TRANSCRIPTASE"/>
    <property type="match status" value="1"/>
</dbReference>
<sequence>MNLKAYITENEKLANFIARRLFLLKCRATGLTPSHIINNVKCVYQSLARNSPYNRDIHNAIDAFQRKILNIEISITYWEISLIKKEMLSLRQNIANYNISNIASFYATQEESHYRILQRLEREHQKKIDALWNKQLGHQLTSKSAEWIVNLTDIPIPVETQILLGLGSKFSLPFKEIPSSTIAHLLADVEAIISSQKHVLRENELNALRSRVSNIICNGIRNDRPKSAIDKYLHKLMDVTTAFTRDHPEVVITKSDKGNKTVIMWRDEYESKMMSLLTNGEDYTEQKGDKTTCYERQKNEMVRELRQKEYIDERTRRLLTTYNTRTPAIYGLPKIHKQGAPLRPIVSCVQSPIYGISQFLSQILKHISNEHGYNVKDSFMFVEKIRNVVVPPEHIMVSFDVKSLFTNVPVELVIESVKSKWETLAKNTPISEALFTKILTFVLKTSYFVFMGKMYIQNQGLPMGGPLSPIAADIIMDSALKTITDRLDYPLICLTKYVDDIFCLIPRDKIETTLEIFNGFHKSLQFTVEVENNGGLPYSDTFVLRGATTLDSVWYQKPISSPRMLNYVSKHPLQLKVATAVSFIQRVSKLTTTNRENMRISIYTQLRINNYPPYLINSLMQRHLRANTVNESIPKPTQQDIQYAAIEYIPCVSEKIRHLLSRSLPNVSCSMKPSNSASRYYSKLKDKIPKLKRSNVVYKINCECGKGYIGKTEQRLERRLQQHKTSLQKEREETALVAHAKAEQHAFDFNNTTILDHTEHHNKLVTLEMIQIQIHRNNAVNKHSDTAELGTSYAAIIQTLQRKAQERNRRSTEIEREASADRQNIPIHQSSTGDG</sequence>
<dbReference type="InterPro" id="IPR000477">
    <property type="entry name" value="RT_dom"/>
</dbReference>
<evidence type="ECO:0000313" key="3">
    <source>
        <dbReference type="Proteomes" id="UP000092462"/>
    </source>
</evidence>
<feature type="region of interest" description="Disordered" evidence="1">
    <location>
        <begin position="804"/>
        <end position="835"/>
    </location>
</feature>
<dbReference type="SUPFAM" id="SSF56672">
    <property type="entry name" value="DNA/RNA polymerases"/>
    <property type="match status" value="1"/>
</dbReference>
<dbReference type="PROSITE" id="PS50878">
    <property type="entry name" value="RT_POL"/>
    <property type="match status" value="1"/>
</dbReference>
<dbReference type="VEuPathDB" id="VectorBase:PPAPM1_010855"/>
<evidence type="ECO:0000313" key="2">
    <source>
        <dbReference type="EnsemblMetazoa" id="PPAI005637-PA"/>
    </source>
</evidence>
<dbReference type="Gene3D" id="3.40.1440.10">
    <property type="entry name" value="GIY-YIG endonuclease"/>
    <property type="match status" value="1"/>
</dbReference>
<dbReference type="GO" id="GO:0071897">
    <property type="term" value="P:DNA biosynthetic process"/>
    <property type="evidence" value="ECO:0007669"/>
    <property type="project" value="UniProtKB-ARBA"/>
</dbReference>
<keyword evidence="3" id="KW-1185">Reference proteome</keyword>
<reference evidence="2" key="1">
    <citation type="submission" date="2022-08" db="UniProtKB">
        <authorList>
            <consortium name="EnsemblMetazoa"/>
        </authorList>
    </citation>
    <scope>IDENTIFICATION</scope>
    <source>
        <strain evidence="2">Israel</strain>
    </source>
</reference>
<organism evidence="2 3">
    <name type="scientific">Phlebotomus papatasi</name>
    <name type="common">Sandfly</name>
    <dbReference type="NCBI Taxonomy" id="29031"/>
    <lineage>
        <taxon>Eukaryota</taxon>
        <taxon>Metazoa</taxon>
        <taxon>Ecdysozoa</taxon>
        <taxon>Arthropoda</taxon>
        <taxon>Hexapoda</taxon>
        <taxon>Insecta</taxon>
        <taxon>Pterygota</taxon>
        <taxon>Neoptera</taxon>
        <taxon>Endopterygota</taxon>
        <taxon>Diptera</taxon>
        <taxon>Nematocera</taxon>
        <taxon>Psychodoidea</taxon>
        <taxon>Psychodidae</taxon>
        <taxon>Phlebotomus</taxon>
        <taxon>Phlebotomus</taxon>
    </lineage>
</organism>
<accession>A0A1B0FY31</accession>
<dbReference type="PANTHER" id="PTHR21301:SF10">
    <property type="entry name" value="REVERSE TRANSCRIPTASE DOMAIN-CONTAINING PROTEIN"/>
    <property type="match status" value="1"/>
</dbReference>
<dbReference type="Pfam" id="PF00078">
    <property type="entry name" value="RVT_1"/>
    <property type="match status" value="1"/>
</dbReference>
<evidence type="ECO:0000256" key="1">
    <source>
        <dbReference type="SAM" id="MobiDB-lite"/>
    </source>
</evidence>